<organism evidence="2 3">
    <name type="scientific">Kribbella qitaiheensis</name>
    <dbReference type="NCBI Taxonomy" id="1544730"/>
    <lineage>
        <taxon>Bacteria</taxon>
        <taxon>Bacillati</taxon>
        <taxon>Actinomycetota</taxon>
        <taxon>Actinomycetes</taxon>
        <taxon>Propionibacteriales</taxon>
        <taxon>Kribbellaceae</taxon>
        <taxon>Kribbella</taxon>
    </lineage>
</organism>
<feature type="chain" id="PRO_5028933108" description="Bacterial Ig-like domain-containing protein" evidence="1">
    <location>
        <begin position="31"/>
        <end position="327"/>
    </location>
</feature>
<dbReference type="KEGG" id="kqi:F1D05_27985"/>
<dbReference type="AlphaFoldDB" id="A0A7G6X482"/>
<dbReference type="RefSeq" id="WP_185443450.1">
    <property type="nucleotide sequence ID" value="NZ_CP043661.1"/>
</dbReference>
<protein>
    <recommendedName>
        <fullName evidence="4">Bacterial Ig-like domain-containing protein</fullName>
    </recommendedName>
</protein>
<evidence type="ECO:0008006" key="4">
    <source>
        <dbReference type="Google" id="ProtNLM"/>
    </source>
</evidence>
<keyword evidence="1" id="KW-0732">Signal</keyword>
<feature type="signal peptide" evidence="1">
    <location>
        <begin position="1"/>
        <end position="30"/>
    </location>
</feature>
<keyword evidence="3" id="KW-1185">Reference proteome</keyword>
<reference evidence="3" key="1">
    <citation type="submission" date="2019-09" db="EMBL/GenBank/DDBJ databases">
        <title>Antimicrobial potential of Antarctic Bacteria.</title>
        <authorList>
            <person name="Benaud N."/>
            <person name="Edwards R.J."/>
            <person name="Ferrari B.C."/>
        </authorList>
    </citation>
    <scope>NUCLEOTIDE SEQUENCE [LARGE SCALE GENOMIC DNA]</scope>
    <source>
        <strain evidence="3">SPB151</strain>
    </source>
</reference>
<dbReference type="Proteomes" id="UP000515563">
    <property type="component" value="Chromosome"/>
</dbReference>
<accession>A0A7G6X482</accession>
<reference evidence="2 3" key="2">
    <citation type="journal article" date="2020" name="Microbiol. Resour. Announc.">
        <title>Antarctic desert soil bacteria exhibit high novel natural product potential, evaluated through long-read genome sequencing and comparative genomics.</title>
        <authorList>
            <person name="Benaud N."/>
            <person name="Edwards R.J."/>
            <person name="Amos T.G."/>
            <person name="D'Agostino P.M."/>
            <person name="Gutierrez-Chavez C."/>
            <person name="Montgomery K."/>
            <person name="Nicetic I."/>
            <person name="Ferrari B.C."/>
        </authorList>
    </citation>
    <scope>NUCLEOTIDE SEQUENCE [LARGE SCALE GENOMIC DNA]</scope>
    <source>
        <strain evidence="2 3">SPB151</strain>
    </source>
</reference>
<sequence length="327" mass="34882">MTRSLSTVRLFAAALFTAVTAIGGATSAHAADPGCPFPAITDVVAVQNEGADYLAGTIEPGAGCPTYGTLTRVGGTEESPVGDGSGFVLPLGTRTGEWYLSSFTVIDLNGGPSHTETFPPIAPYVVRVVNLTRIRSTSPEQYVGYGTQVTVSGVLEGRTDATGWQPLPNRTLSVLQRLPDPSPLSVTTDNLGAYTATVRAYVTDAAGAALFAGDDTWNRSSSYSGVQVHALVSATVNDSTPAVRQPVKVTGKVRPGAMPVWLERWQHDAWIKVTDTTMADAQGNYLLRYRPNSTGTHKLRVWTDGTNPDSREGVLPYWQELTITAHW</sequence>
<evidence type="ECO:0000313" key="3">
    <source>
        <dbReference type="Proteomes" id="UP000515563"/>
    </source>
</evidence>
<name>A0A7G6X482_9ACTN</name>
<proteinExistence type="predicted"/>
<evidence type="ECO:0000256" key="1">
    <source>
        <dbReference type="SAM" id="SignalP"/>
    </source>
</evidence>
<dbReference type="EMBL" id="CP043661">
    <property type="protein sequence ID" value="QNE21047.1"/>
    <property type="molecule type" value="Genomic_DNA"/>
</dbReference>
<evidence type="ECO:0000313" key="2">
    <source>
        <dbReference type="EMBL" id="QNE21047.1"/>
    </source>
</evidence>
<gene>
    <name evidence="2" type="ORF">F1D05_27985</name>
</gene>